<dbReference type="SUPFAM" id="SSF51445">
    <property type="entry name" value="(Trans)glycosidases"/>
    <property type="match status" value="1"/>
</dbReference>
<dbReference type="RefSeq" id="XP_033672326.1">
    <property type="nucleotide sequence ID" value="XM_033810448.1"/>
</dbReference>
<dbReference type="PANTHER" id="PTHR31451:SF39">
    <property type="entry name" value="MANNAN ENDO-1,4-BETA-MANNOSIDASE 1"/>
    <property type="match status" value="1"/>
</dbReference>
<dbReference type="InterPro" id="IPR045053">
    <property type="entry name" value="MAN-like"/>
</dbReference>
<evidence type="ECO:0000256" key="3">
    <source>
        <dbReference type="ARBA" id="ARBA00005641"/>
    </source>
</evidence>
<dbReference type="PANTHER" id="PTHR31451">
    <property type="match status" value="1"/>
</dbReference>
<evidence type="ECO:0000256" key="5">
    <source>
        <dbReference type="ARBA" id="ARBA00022525"/>
    </source>
</evidence>
<gene>
    <name evidence="12" type="ORF">M409DRAFT_35802</name>
</gene>
<organism evidence="12 13">
    <name type="scientific">Zasmidium cellare ATCC 36951</name>
    <dbReference type="NCBI Taxonomy" id="1080233"/>
    <lineage>
        <taxon>Eukaryota</taxon>
        <taxon>Fungi</taxon>
        <taxon>Dikarya</taxon>
        <taxon>Ascomycota</taxon>
        <taxon>Pezizomycotina</taxon>
        <taxon>Dothideomycetes</taxon>
        <taxon>Dothideomycetidae</taxon>
        <taxon>Mycosphaerellales</taxon>
        <taxon>Mycosphaerellaceae</taxon>
        <taxon>Zasmidium</taxon>
    </lineage>
</organism>
<keyword evidence="7 9" id="KW-0378">Hydrolase</keyword>
<comment type="catalytic activity">
    <reaction evidence="1">
        <text>Random hydrolysis of (1-&gt;4)-beta-D-mannosidic linkages in mannans, galactomannans and glucomannans.</text>
        <dbReference type="EC" id="3.2.1.78"/>
    </reaction>
</comment>
<evidence type="ECO:0000256" key="8">
    <source>
        <dbReference type="ARBA" id="ARBA00023295"/>
    </source>
</evidence>
<keyword evidence="8 9" id="KW-0326">Glycosidase</keyword>
<dbReference type="GO" id="GO:0016985">
    <property type="term" value="F:mannan endo-1,4-beta-mannosidase activity"/>
    <property type="evidence" value="ECO:0007669"/>
    <property type="project" value="UniProtKB-EC"/>
</dbReference>
<evidence type="ECO:0000313" key="12">
    <source>
        <dbReference type="EMBL" id="KAF2171437.1"/>
    </source>
</evidence>
<evidence type="ECO:0000313" key="13">
    <source>
        <dbReference type="Proteomes" id="UP000799537"/>
    </source>
</evidence>
<reference evidence="12" key="1">
    <citation type="journal article" date="2020" name="Stud. Mycol.">
        <title>101 Dothideomycetes genomes: a test case for predicting lifestyles and emergence of pathogens.</title>
        <authorList>
            <person name="Haridas S."/>
            <person name="Albert R."/>
            <person name="Binder M."/>
            <person name="Bloem J."/>
            <person name="Labutti K."/>
            <person name="Salamov A."/>
            <person name="Andreopoulos B."/>
            <person name="Baker S."/>
            <person name="Barry K."/>
            <person name="Bills G."/>
            <person name="Bluhm B."/>
            <person name="Cannon C."/>
            <person name="Castanera R."/>
            <person name="Culley D."/>
            <person name="Daum C."/>
            <person name="Ezra D."/>
            <person name="Gonzalez J."/>
            <person name="Henrissat B."/>
            <person name="Kuo A."/>
            <person name="Liang C."/>
            <person name="Lipzen A."/>
            <person name="Lutzoni F."/>
            <person name="Magnuson J."/>
            <person name="Mondo S."/>
            <person name="Nolan M."/>
            <person name="Ohm R."/>
            <person name="Pangilinan J."/>
            <person name="Park H.-J."/>
            <person name="Ramirez L."/>
            <person name="Alfaro M."/>
            <person name="Sun H."/>
            <person name="Tritt A."/>
            <person name="Yoshinaga Y."/>
            <person name="Zwiers L.-H."/>
            <person name="Turgeon B."/>
            <person name="Goodwin S."/>
            <person name="Spatafora J."/>
            <person name="Crous P."/>
            <person name="Grigoriev I."/>
        </authorList>
    </citation>
    <scope>NUCLEOTIDE SEQUENCE</scope>
    <source>
        <strain evidence="12">ATCC 36951</strain>
    </source>
</reference>
<proteinExistence type="inferred from homology"/>
<name>A0A6A6CW66_ZASCE</name>
<evidence type="ECO:0000256" key="4">
    <source>
        <dbReference type="ARBA" id="ARBA00012706"/>
    </source>
</evidence>
<dbReference type="InterPro" id="IPR017853">
    <property type="entry name" value="GH"/>
</dbReference>
<dbReference type="EC" id="3.2.1.78" evidence="4"/>
<dbReference type="InterPro" id="IPR001547">
    <property type="entry name" value="Glyco_hydro_5"/>
</dbReference>
<keyword evidence="13" id="KW-1185">Reference proteome</keyword>
<evidence type="ECO:0000256" key="10">
    <source>
        <dbReference type="SAM" id="SignalP"/>
    </source>
</evidence>
<evidence type="ECO:0000256" key="7">
    <source>
        <dbReference type="ARBA" id="ARBA00022801"/>
    </source>
</evidence>
<feature type="signal peptide" evidence="10">
    <location>
        <begin position="1"/>
        <end position="19"/>
    </location>
</feature>
<dbReference type="EMBL" id="ML993583">
    <property type="protein sequence ID" value="KAF2171437.1"/>
    <property type="molecule type" value="Genomic_DNA"/>
</dbReference>
<evidence type="ECO:0000256" key="2">
    <source>
        <dbReference type="ARBA" id="ARBA00004613"/>
    </source>
</evidence>
<keyword evidence="6 10" id="KW-0732">Signal</keyword>
<protein>
    <recommendedName>
        <fullName evidence="4">mannan endo-1,4-beta-mannosidase</fullName>
        <ecNumber evidence="4">3.2.1.78</ecNumber>
    </recommendedName>
</protein>
<dbReference type="Pfam" id="PF00150">
    <property type="entry name" value="Cellulase"/>
    <property type="match status" value="1"/>
</dbReference>
<sequence length="362" mass="40015">MKIPSPFVTLAGLSAFASASQIFAGSNLYYAAGLTSSQQDTLLSGLQDAGVKVLRVWLDGQSGTIKGTTINSFNSLQSSSPSSYDETVLNRLDDFMAKAKGYEVKLMISMHSYNTLEAHDDFYGQWYGTGDFYTDANALQYFKERSAHVLAHVNSHNGKTWGNSPEYIFAFEAQNEAMHDNYKQSNVPALEQWQCTMATAIKDNMKWTSDILVTTGGGAYVDASLPAGYFTCDALDVLAIHAYGVGDFSESKLQPYVQKAQDNGKKLIMQEWGACYFDTSNNRCNPSSPLASGTRDDNIGKWAQTFNEVEIPWMYWQILPNEGPHQDWDYEIGIGGKNWDTLKSVAKGAAGYGSAFDFSKWL</sequence>
<comment type="similarity">
    <text evidence="3 9">Belongs to the glycosyl hydrolase 5 (cellulase A) family.</text>
</comment>
<dbReference type="GO" id="GO:0005576">
    <property type="term" value="C:extracellular region"/>
    <property type="evidence" value="ECO:0007669"/>
    <property type="project" value="UniProtKB-SubCell"/>
</dbReference>
<evidence type="ECO:0000256" key="1">
    <source>
        <dbReference type="ARBA" id="ARBA00001678"/>
    </source>
</evidence>
<dbReference type="Proteomes" id="UP000799537">
    <property type="component" value="Unassembled WGS sequence"/>
</dbReference>
<accession>A0A6A6CW66</accession>
<dbReference type="GeneID" id="54563720"/>
<evidence type="ECO:0000259" key="11">
    <source>
        <dbReference type="Pfam" id="PF00150"/>
    </source>
</evidence>
<dbReference type="Gene3D" id="3.20.20.80">
    <property type="entry name" value="Glycosidases"/>
    <property type="match status" value="1"/>
</dbReference>
<dbReference type="OrthoDB" id="428177at2759"/>
<keyword evidence="5" id="KW-0964">Secreted</keyword>
<dbReference type="GO" id="GO:0046355">
    <property type="term" value="P:mannan catabolic process"/>
    <property type="evidence" value="ECO:0007669"/>
    <property type="project" value="UniProtKB-ARBA"/>
</dbReference>
<comment type="subcellular location">
    <subcellularLocation>
        <location evidence="2">Secreted</location>
    </subcellularLocation>
</comment>
<evidence type="ECO:0000256" key="6">
    <source>
        <dbReference type="ARBA" id="ARBA00022729"/>
    </source>
</evidence>
<feature type="chain" id="PRO_5025620093" description="mannan endo-1,4-beta-mannosidase" evidence="10">
    <location>
        <begin position="20"/>
        <end position="362"/>
    </location>
</feature>
<dbReference type="AlphaFoldDB" id="A0A6A6CW66"/>
<evidence type="ECO:0000256" key="9">
    <source>
        <dbReference type="RuleBase" id="RU361153"/>
    </source>
</evidence>
<feature type="domain" description="Glycoside hydrolase family 5" evidence="11">
    <location>
        <begin position="38"/>
        <end position="320"/>
    </location>
</feature>